<dbReference type="Gene3D" id="1.10.510.10">
    <property type="entry name" value="Transferase(Phosphotransferase) domain 1"/>
    <property type="match status" value="1"/>
</dbReference>
<dbReference type="InterPro" id="IPR051681">
    <property type="entry name" value="Ser/Thr_Kinases-Pseudokinases"/>
</dbReference>
<dbReference type="PROSITE" id="PS00108">
    <property type="entry name" value="PROTEIN_KINASE_ST"/>
    <property type="match status" value="1"/>
</dbReference>
<dbReference type="SMART" id="SM00220">
    <property type="entry name" value="S_TKc"/>
    <property type="match status" value="1"/>
</dbReference>
<dbReference type="OrthoDB" id="4062651at2759"/>
<feature type="binding site" evidence="5">
    <location>
        <position position="124"/>
    </location>
    <ligand>
        <name>ATP</name>
        <dbReference type="ChEBI" id="CHEBI:30616"/>
    </ligand>
</feature>
<dbReference type="PANTHER" id="PTHR44329">
    <property type="entry name" value="SERINE/THREONINE-PROTEIN KINASE TNNI3K-RELATED"/>
    <property type="match status" value="1"/>
</dbReference>
<keyword evidence="1" id="KW-0808">Transferase</keyword>
<dbReference type="InterPro" id="IPR011009">
    <property type="entry name" value="Kinase-like_dom_sf"/>
</dbReference>
<keyword evidence="10" id="KW-1185">Reference proteome</keyword>
<evidence type="ECO:0000256" key="2">
    <source>
        <dbReference type="ARBA" id="ARBA00022741"/>
    </source>
</evidence>
<evidence type="ECO:0000256" key="4">
    <source>
        <dbReference type="ARBA" id="ARBA00022840"/>
    </source>
</evidence>
<proteinExistence type="inferred from homology"/>
<dbReference type="Pfam" id="PF00069">
    <property type="entry name" value="Pkinase"/>
    <property type="match status" value="1"/>
</dbReference>
<evidence type="ECO:0000256" key="1">
    <source>
        <dbReference type="ARBA" id="ARBA00022679"/>
    </source>
</evidence>
<feature type="compositionally biased region" description="Basic and acidic residues" evidence="7">
    <location>
        <begin position="170"/>
        <end position="191"/>
    </location>
</feature>
<dbReference type="GO" id="GO:0005524">
    <property type="term" value="F:ATP binding"/>
    <property type="evidence" value="ECO:0007669"/>
    <property type="project" value="UniProtKB-UniRule"/>
</dbReference>
<evidence type="ECO:0000256" key="5">
    <source>
        <dbReference type="PROSITE-ProRule" id="PRU10141"/>
    </source>
</evidence>
<feature type="compositionally biased region" description="Gly residues" evidence="7">
    <location>
        <begin position="195"/>
        <end position="205"/>
    </location>
</feature>
<evidence type="ECO:0000313" key="10">
    <source>
        <dbReference type="Proteomes" id="UP000075714"/>
    </source>
</evidence>
<keyword evidence="6" id="KW-0723">Serine/threonine-protein kinase</keyword>
<dbReference type="PROSITE" id="PS00107">
    <property type="entry name" value="PROTEIN_KINASE_ATP"/>
    <property type="match status" value="1"/>
</dbReference>
<dbReference type="PROSITE" id="PS50011">
    <property type="entry name" value="PROTEIN_KINASE_DOM"/>
    <property type="match status" value="1"/>
</dbReference>
<keyword evidence="3" id="KW-0418">Kinase</keyword>
<organism evidence="9 10">
    <name type="scientific">Gonium pectorale</name>
    <name type="common">Green alga</name>
    <dbReference type="NCBI Taxonomy" id="33097"/>
    <lineage>
        <taxon>Eukaryota</taxon>
        <taxon>Viridiplantae</taxon>
        <taxon>Chlorophyta</taxon>
        <taxon>core chlorophytes</taxon>
        <taxon>Chlorophyceae</taxon>
        <taxon>CS clade</taxon>
        <taxon>Chlamydomonadales</taxon>
        <taxon>Volvocaceae</taxon>
        <taxon>Gonium</taxon>
    </lineage>
</organism>
<dbReference type="PANTHER" id="PTHR44329:SF214">
    <property type="entry name" value="PROTEIN KINASE DOMAIN-CONTAINING PROTEIN"/>
    <property type="match status" value="1"/>
</dbReference>
<dbReference type="SUPFAM" id="SSF56112">
    <property type="entry name" value="Protein kinase-like (PK-like)"/>
    <property type="match status" value="1"/>
</dbReference>
<gene>
    <name evidence="9" type="ORF">GPECTOR_28g740</name>
</gene>
<dbReference type="AlphaFoldDB" id="A0A150GET2"/>
<comment type="similarity">
    <text evidence="6">Belongs to the protein kinase superfamily.</text>
</comment>
<dbReference type="InterPro" id="IPR017441">
    <property type="entry name" value="Protein_kinase_ATP_BS"/>
</dbReference>
<evidence type="ECO:0000256" key="6">
    <source>
        <dbReference type="RuleBase" id="RU000304"/>
    </source>
</evidence>
<reference evidence="10" key="1">
    <citation type="journal article" date="2016" name="Nat. Commun.">
        <title>The Gonium pectorale genome demonstrates co-option of cell cycle regulation during the evolution of multicellularity.</title>
        <authorList>
            <person name="Hanschen E.R."/>
            <person name="Marriage T.N."/>
            <person name="Ferris P.J."/>
            <person name="Hamaji T."/>
            <person name="Toyoda A."/>
            <person name="Fujiyama A."/>
            <person name="Neme R."/>
            <person name="Noguchi H."/>
            <person name="Minakuchi Y."/>
            <person name="Suzuki M."/>
            <person name="Kawai-Toyooka H."/>
            <person name="Smith D.R."/>
            <person name="Sparks H."/>
            <person name="Anderson J."/>
            <person name="Bakaric R."/>
            <person name="Luria V."/>
            <person name="Karger A."/>
            <person name="Kirschner M.W."/>
            <person name="Durand P.M."/>
            <person name="Michod R.E."/>
            <person name="Nozaki H."/>
            <person name="Olson B.J."/>
        </authorList>
    </citation>
    <scope>NUCLEOTIDE SEQUENCE [LARGE SCALE GENOMIC DNA]</scope>
    <source>
        <strain evidence="10">NIES-2863</strain>
    </source>
</reference>
<evidence type="ECO:0000259" key="8">
    <source>
        <dbReference type="PROSITE" id="PS50011"/>
    </source>
</evidence>
<dbReference type="EMBL" id="LSYV01000029">
    <property type="protein sequence ID" value="KXZ48334.1"/>
    <property type="molecule type" value="Genomic_DNA"/>
</dbReference>
<keyword evidence="2 5" id="KW-0547">Nucleotide-binding</keyword>
<dbReference type="InterPro" id="IPR008271">
    <property type="entry name" value="Ser/Thr_kinase_AS"/>
</dbReference>
<evidence type="ECO:0000256" key="3">
    <source>
        <dbReference type="ARBA" id="ARBA00022777"/>
    </source>
</evidence>
<evidence type="ECO:0000256" key="7">
    <source>
        <dbReference type="SAM" id="MobiDB-lite"/>
    </source>
</evidence>
<protein>
    <recommendedName>
        <fullName evidence="8">Protein kinase domain-containing protein</fullName>
    </recommendedName>
</protein>
<comment type="caution">
    <text evidence="9">The sequence shown here is derived from an EMBL/GenBank/DDBJ whole genome shotgun (WGS) entry which is preliminary data.</text>
</comment>
<dbReference type="Proteomes" id="UP000075714">
    <property type="component" value="Unassembled WGS sequence"/>
</dbReference>
<dbReference type="STRING" id="33097.A0A150GET2"/>
<accession>A0A150GET2</accession>
<feature type="region of interest" description="Disordered" evidence="7">
    <location>
        <begin position="170"/>
        <end position="210"/>
    </location>
</feature>
<dbReference type="GO" id="GO:0004674">
    <property type="term" value="F:protein serine/threonine kinase activity"/>
    <property type="evidence" value="ECO:0007669"/>
    <property type="project" value="UniProtKB-KW"/>
</dbReference>
<sequence length="457" mass="47944">MGRETASTTTQLDFSPVPSEDVVPAPFITVTVADEGTGRAAAAAPSPAVFGASPAVPRPAPFASASASASAAVISSLTPPRADVPLDVRPGPAGEVTLLPTVLGKGGFGRVVEGLYQGQIVAVKLILDLSLDTWGLPADAATATAKLAQGAKPGGRLASDDEVAAKRNLEDTGKEMDEDTGPHACDKDRGVVEAQGGGGGAGRGRPGAEAGRAGAMGTVVAHLAAALTQEVAVLSRCHHPNIVNLLAACLTPPRLCLVMERCETSLDKLLYGRPGQLLPMEQVLSIALDVARGLEYLHPTVVHRDLKPANVLVNHPGGPNMVAKLADFGFSRLRDTVAVATANPEVGTPEFMAPELYAVTNNIVTNKVDVYSFGVLLWAMLSGKRPWEGMPMVVIAVRVTMHRERPDMGDVPAGRRLRKLDRLVRQCWDSVPERRPAAAELVKALLLVQEQMARRAG</sequence>
<keyword evidence="4 5" id="KW-0067">ATP-binding</keyword>
<evidence type="ECO:0000313" key="9">
    <source>
        <dbReference type="EMBL" id="KXZ48334.1"/>
    </source>
</evidence>
<dbReference type="InterPro" id="IPR000719">
    <property type="entry name" value="Prot_kinase_dom"/>
</dbReference>
<name>A0A150GET2_GONPE</name>
<feature type="domain" description="Protein kinase" evidence="8">
    <location>
        <begin position="97"/>
        <end position="447"/>
    </location>
</feature>